<dbReference type="OrthoDB" id="27575at2"/>
<dbReference type="EMBL" id="FUZV01000001">
    <property type="protein sequence ID" value="SKC61771.1"/>
    <property type="molecule type" value="Genomic_DNA"/>
</dbReference>
<dbReference type="InterPro" id="IPR007016">
    <property type="entry name" value="O-antigen_ligase-rel_domated"/>
</dbReference>
<keyword evidence="2 5" id="KW-0812">Transmembrane</keyword>
<comment type="subcellular location">
    <subcellularLocation>
        <location evidence="1">Membrane</location>
        <topology evidence="1">Multi-pass membrane protein</topology>
    </subcellularLocation>
</comment>
<organism evidence="7 8">
    <name type="scientific">Pseudoxanthomonas indica</name>
    <dbReference type="NCBI Taxonomy" id="428993"/>
    <lineage>
        <taxon>Bacteria</taxon>
        <taxon>Pseudomonadati</taxon>
        <taxon>Pseudomonadota</taxon>
        <taxon>Gammaproteobacteria</taxon>
        <taxon>Lysobacterales</taxon>
        <taxon>Lysobacteraceae</taxon>
        <taxon>Pseudoxanthomonas</taxon>
    </lineage>
</organism>
<keyword evidence="7" id="KW-0436">Ligase</keyword>
<dbReference type="PANTHER" id="PTHR37422">
    <property type="entry name" value="TEICHURONIC ACID BIOSYNTHESIS PROTEIN TUAE"/>
    <property type="match status" value="1"/>
</dbReference>
<dbReference type="PANTHER" id="PTHR37422:SF23">
    <property type="entry name" value="TEICHURONIC ACID BIOSYNTHESIS PROTEIN TUAE"/>
    <property type="match status" value="1"/>
</dbReference>
<feature type="transmembrane region" description="Helical" evidence="5">
    <location>
        <begin position="148"/>
        <end position="165"/>
    </location>
</feature>
<feature type="transmembrane region" description="Helical" evidence="5">
    <location>
        <begin position="63"/>
        <end position="82"/>
    </location>
</feature>
<dbReference type="GO" id="GO:0016874">
    <property type="term" value="F:ligase activity"/>
    <property type="evidence" value="ECO:0007669"/>
    <property type="project" value="UniProtKB-KW"/>
</dbReference>
<keyword evidence="4 5" id="KW-0472">Membrane</keyword>
<proteinExistence type="predicted"/>
<feature type="transmembrane region" description="Helical" evidence="5">
    <location>
        <begin position="177"/>
        <end position="193"/>
    </location>
</feature>
<feature type="transmembrane region" description="Helical" evidence="5">
    <location>
        <begin position="117"/>
        <end position="136"/>
    </location>
</feature>
<evidence type="ECO:0000256" key="1">
    <source>
        <dbReference type="ARBA" id="ARBA00004141"/>
    </source>
</evidence>
<keyword evidence="8" id="KW-1185">Reference proteome</keyword>
<accession>A0A1T5KDL4</accession>
<gene>
    <name evidence="7" type="ORF">SAMN06296058_1612</name>
</gene>
<dbReference type="Proteomes" id="UP000190341">
    <property type="component" value="Unassembled WGS sequence"/>
</dbReference>
<feature type="transmembrane region" description="Helical" evidence="5">
    <location>
        <begin position="223"/>
        <end position="243"/>
    </location>
</feature>
<evidence type="ECO:0000256" key="3">
    <source>
        <dbReference type="ARBA" id="ARBA00022989"/>
    </source>
</evidence>
<feature type="transmembrane region" description="Helical" evidence="5">
    <location>
        <begin position="326"/>
        <end position="351"/>
    </location>
</feature>
<name>A0A1T5KDL4_9GAMM</name>
<evidence type="ECO:0000256" key="5">
    <source>
        <dbReference type="SAM" id="Phobius"/>
    </source>
</evidence>
<reference evidence="7 8" key="1">
    <citation type="submission" date="2017-02" db="EMBL/GenBank/DDBJ databases">
        <authorList>
            <person name="Peterson S.W."/>
        </authorList>
    </citation>
    <scope>NUCLEOTIDE SEQUENCE [LARGE SCALE GENOMIC DNA]</scope>
    <source>
        <strain evidence="7 8">P15</strain>
    </source>
</reference>
<sequence>MRVETRSRDARLARISFQAACFCAGFLLIFENGLYAFAVGLLIASVLQWRADRGAGTPTPVPLRAVLGLAVLVIAWASLSAFSHDKPLRVLDNLFRLLLMPWCAWLAWRTGESRRGLWAGALVGISIAFCIASWQMEAGSLRAGGNRNPLVFANLILVLLAIALTTGRVASLRSAKVVAVIFTLLAGAAIAFSGSRGSLLAWALLATTALVFRGDPLHRRRRIVLGGVAAALVVGLIAMSPALQAPLRLDKVSSDLARFAAGDADSPIGARLQFLQLAWQSFVAHPWQGVGIEEFGQVVQQWSGCQARPAMGMCALEHAHNDLAEWAATLGLPGALALLAIYGVPLALFVGIIRRADPRSPNLAAWGGVAVIAVYLWCGLTQSMFAHAATATAYALFTGVLLGIALHDAEPAA</sequence>
<feature type="transmembrane region" description="Helical" evidence="5">
    <location>
        <begin position="363"/>
        <end position="385"/>
    </location>
</feature>
<evidence type="ECO:0000313" key="8">
    <source>
        <dbReference type="Proteomes" id="UP000190341"/>
    </source>
</evidence>
<evidence type="ECO:0000256" key="4">
    <source>
        <dbReference type="ARBA" id="ARBA00023136"/>
    </source>
</evidence>
<evidence type="ECO:0000313" key="7">
    <source>
        <dbReference type="EMBL" id="SKC61771.1"/>
    </source>
</evidence>
<dbReference type="STRING" id="428993.SAMN06296058_1612"/>
<feature type="domain" description="O-antigen ligase-related" evidence="6">
    <location>
        <begin position="182"/>
        <end position="339"/>
    </location>
</feature>
<protein>
    <submittedName>
        <fullName evidence="7">O-antigen ligase</fullName>
    </submittedName>
</protein>
<dbReference type="Pfam" id="PF04932">
    <property type="entry name" value="Wzy_C"/>
    <property type="match status" value="1"/>
</dbReference>
<feature type="transmembrane region" description="Helical" evidence="5">
    <location>
        <begin position="199"/>
        <end position="216"/>
    </location>
</feature>
<evidence type="ECO:0000259" key="6">
    <source>
        <dbReference type="Pfam" id="PF04932"/>
    </source>
</evidence>
<keyword evidence="3 5" id="KW-1133">Transmembrane helix</keyword>
<dbReference type="InterPro" id="IPR051533">
    <property type="entry name" value="WaaL-like"/>
</dbReference>
<evidence type="ECO:0000256" key="2">
    <source>
        <dbReference type="ARBA" id="ARBA00022692"/>
    </source>
</evidence>
<dbReference type="AlphaFoldDB" id="A0A1T5KDL4"/>
<feature type="transmembrane region" description="Helical" evidence="5">
    <location>
        <begin position="391"/>
        <end position="409"/>
    </location>
</feature>
<dbReference type="GO" id="GO:0016020">
    <property type="term" value="C:membrane"/>
    <property type="evidence" value="ECO:0007669"/>
    <property type="project" value="UniProtKB-SubCell"/>
</dbReference>